<dbReference type="CDD" id="cd12910">
    <property type="entry name" value="SPRY_SSH4_like"/>
    <property type="match status" value="1"/>
</dbReference>
<dbReference type="InterPro" id="IPR035780">
    <property type="entry name" value="SPRY_Ssh4-like"/>
</dbReference>
<evidence type="ECO:0000256" key="7">
    <source>
        <dbReference type="ARBA" id="ARBA00022554"/>
    </source>
</evidence>
<dbReference type="SMART" id="SM00449">
    <property type="entry name" value="SPRY"/>
    <property type="match status" value="1"/>
</dbReference>
<dbReference type="InterPro" id="IPR043136">
    <property type="entry name" value="B30.2/SPRY_sf"/>
</dbReference>
<dbReference type="Gene3D" id="2.60.120.920">
    <property type="match status" value="1"/>
</dbReference>
<evidence type="ECO:0000313" key="20">
    <source>
        <dbReference type="Proteomes" id="UP000214365"/>
    </source>
</evidence>
<reference evidence="19 20" key="1">
    <citation type="submission" date="2015-06" db="EMBL/GenBank/DDBJ databases">
        <title>Talaromyces atroroseus IBT 11181 draft genome.</title>
        <authorList>
            <person name="Rasmussen K.B."/>
            <person name="Rasmussen S."/>
            <person name="Petersen B."/>
            <person name="Sicheritz-Ponten T."/>
            <person name="Mortensen U.H."/>
            <person name="Thrane U."/>
        </authorList>
    </citation>
    <scope>NUCLEOTIDE SEQUENCE [LARGE SCALE GENOMIC DNA]</scope>
    <source>
        <strain evidence="19 20">IBT 11181</strain>
    </source>
</reference>
<evidence type="ECO:0000256" key="1">
    <source>
        <dbReference type="ARBA" id="ARBA00004576"/>
    </source>
</evidence>
<evidence type="ECO:0000256" key="16">
    <source>
        <dbReference type="SAM" id="MobiDB-lite"/>
    </source>
</evidence>
<evidence type="ECO:0000256" key="8">
    <source>
        <dbReference type="ARBA" id="ARBA00022692"/>
    </source>
</evidence>
<comment type="function">
    <text evidence="15">Components of the endosome-vacuole trafficking pathway that regulates nutrient transport. May be involved in processes which determine whether plasma membrane proteins are degraded or routed to the plasma membrane.</text>
</comment>
<comment type="similarity">
    <text evidence="3">Belongs to the SSH4 family.</text>
</comment>
<feature type="domain" description="B30.2/SPRY" evidence="18">
    <location>
        <begin position="214"/>
        <end position="410"/>
    </location>
</feature>
<evidence type="ECO:0000259" key="18">
    <source>
        <dbReference type="PROSITE" id="PS50188"/>
    </source>
</evidence>
<dbReference type="EMBL" id="LFMY01000016">
    <property type="protein sequence ID" value="OKL56061.1"/>
    <property type="molecule type" value="Genomic_DNA"/>
</dbReference>
<dbReference type="InterPro" id="IPR003877">
    <property type="entry name" value="SPRY_dom"/>
</dbReference>
<evidence type="ECO:0000256" key="2">
    <source>
        <dbReference type="ARBA" id="ARBA00004639"/>
    </source>
</evidence>
<dbReference type="InterPro" id="IPR013320">
    <property type="entry name" value="ConA-like_dom_sf"/>
</dbReference>
<evidence type="ECO:0000256" key="15">
    <source>
        <dbReference type="ARBA" id="ARBA00025244"/>
    </source>
</evidence>
<dbReference type="PANTHER" id="PTHR12864">
    <property type="entry name" value="RAN BINDING PROTEIN 9-RELATED"/>
    <property type="match status" value="1"/>
</dbReference>
<feature type="region of interest" description="Disordered" evidence="16">
    <location>
        <begin position="458"/>
        <end position="480"/>
    </location>
</feature>
<evidence type="ECO:0000256" key="9">
    <source>
        <dbReference type="ARBA" id="ARBA00022753"/>
    </source>
</evidence>
<dbReference type="Pfam" id="PF00622">
    <property type="entry name" value="SPRY"/>
    <property type="match status" value="1"/>
</dbReference>
<evidence type="ECO:0000256" key="5">
    <source>
        <dbReference type="ARBA" id="ARBA00017626"/>
    </source>
</evidence>
<dbReference type="AlphaFoldDB" id="A0A225A6C6"/>
<keyword evidence="12 17" id="KW-1133">Transmembrane helix</keyword>
<dbReference type="GeneID" id="31008374"/>
<keyword evidence="11" id="KW-0735">Signal-anchor</keyword>
<dbReference type="Proteomes" id="UP000214365">
    <property type="component" value="Unassembled WGS sequence"/>
</dbReference>
<dbReference type="GO" id="GO:0005774">
    <property type="term" value="C:vacuolar membrane"/>
    <property type="evidence" value="ECO:0007669"/>
    <property type="project" value="UniProtKB-SubCell"/>
</dbReference>
<dbReference type="FunFam" id="2.60.120.920:FF:000065">
    <property type="entry name" value="Ear1p"/>
    <property type="match status" value="1"/>
</dbReference>
<feature type="transmembrane region" description="Helical" evidence="17">
    <location>
        <begin position="147"/>
        <end position="171"/>
    </location>
</feature>
<keyword evidence="13 17" id="KW-0472">Membrane</keyword>
<dbReference type="InterPro" id="IPR050618">
    <property type="entry name" value="Ubq-SigPath_Reg"/>
</dbReference>
<name>A0A225A6C6_TALAT</name>
<comment type="caution">
    <text evidence="19">The sequence shown here is derived from an EMBL/GenBank/DDBJ whole genome shotgun (WGS) entry which is preliminary data.</text>
</comment>
<gene>
    <name evidence="19" type="ORF">UA08_08618</name>
</gene>
<evidence type="ECO:0000256" key="12">
    <source>
        <dbReference type="ARBA" id="ARBA00022989"/>
    </source>
</evidence>
<keyword evidence="8 17" id="KW-0812">Transmembrane</keyword>
<evidence type="ECO:0000256" key="13">
    <source>
        <dbReference type="ARBA" id="ARBA00023136"/>
    </source>
</evidence>
<keyword evidence="14" id="KW-0325">Glycoprotein</keyword>
<evidence type="ECO:0000256" key="17">
    <source>
        <dbReference type="SAM" id="Phobius"/>
    </source>
</evidence>
<feature type="region of interest" description="Disordered" evidence="16">
    <location>
        <begin position="516"/>
        <end position="572"/>
    </location>
</feature>
<keyword evidence="7" id="KW-0926">Vacuole</keyword>
<evidence type="ECO:0000256" key="11">
    <source>
        <dbReference type="ARBA" id="ARBA00022968"/>
    </source>
</evidence>
<dbReference type="STRING" id="1441469.A0A225A6C6"/>
<evidence type="ECO:0000256" key="14">
    <source>
        <dbReference type="ARBA" id="ARBA00023180"/>
    </source>
</evidence>
<feature type="compositionally biased region" description="Basic and acidic residues" evidence="16">
    <location>
        <begin position="563"/>
        <end position="572"/>
    </location>
</feature>
<evidence type="ECO:0000256" key="3">
    <source>
        <dbReference type="ARBA" id="ARBA00006990"/>
    </source>
</evidence>
<sequence>MGCLKRRPIKPHYVTCACTKAARVRREGESELSLSIRLLPAFAFPSPHRPSLQPVSILLSSSLRPPDCNRPPVLNAPPPVMPPPDSALLTPAMASPSGFTTSARSHTSRPELTLPPFMLRELPVSMSSTPDVMAEVAASSGSTGRGILIGLLSALGSAGVAIVVLTIIVFFKYTRRGRILLDRIGRPGEFDDEEAFAREEAEALEIMDDLSRAEYLRSKAFIQANPPETMQTDISLSQFLAIQEKGVSAWEFEPELEIANCFVEGRTEIEFFDSECSVQTNLPVPKQNEVYYWESKIYDKPESTLISIGMTTKPYPLFRLPGFHKMSVAYQSTGHRRYNQPFKALNYGPEYSQGDVVGVGYRPRSGTLFFTRNGKKLDDVVHGLKSPNFFPTVGANGPCTVHVNFGQMGFVFIEANVKKWGLAPMTGSLAPPPPYGSEQGSILLESGRETTAPVARGYIDDGYRGSRSNAPSPGPIRSPTDISLAQLAHIPSHEDIGEGSSRFRSGAAEEGLNIVTATSPPPEYSSPELSRQNSLSSENGDEDEDAGHPPGYSAVMTDEERQEDQIQREQQR</sequence>
<organism evidence="19 20">
    <name type="scientific">Talaromyces atroroseus</name>
    <dbReference type="NCBI Taxonomy" id="1441469"/>
    <lineage>
        <taxon>Eukaryota</taxon>
        <taxon>Fungi</taxon>
        <taxon>Dikarya</taxon>
        <taxon>Ascomycota</taxon>
        <taxon>Pezizomycotina</taxon>
        <taxon>Eurotiomycetes</taxon>
        <taxon>Eurotiomycetidae</taxon>
        <taxon>Eurotiales</taxon>
        <taxon>Trichocomaceae</taxon>
        <taxon>Talaromyces</taxon>
        <taxon>Talaromyces sect. Trachyspermi</taxon>
    </lineage>
</organism>
<dbReference type="GO" id="GO:0010008">
    <property type="term" value="C:endosome membrane"/>
    <property type="evidence" value="ECO:0007669"/>
    <property type="project" value="UniProtKB-SubCell"/>
</dbReference>
<keyword evidence="9" id="KW-0967">Endosome</keyword>
<evidence type="ECO:0000256" key="4">
    <source>
        <dbReference type="ARBA" id="ARBA00016528"/>
    </source>
</evidence>
<evidence type="ECO:0000256" key="6">
    <source>
        <dbReference type="ARBA" id="ARBA00022448"/>
    </source>
</evidence>
<dbReference type="PROSITE" id="PS50188">
    <property type="entry name" value="B302_SPRY"/>
    <property type="match status" value="1"/>
</dbReference>
<accession>A0A225A6C6</accession>
<dbReference type="OrthoDB" id="258495at2759"/>
<dbReference type="RefSeq" id="XP_020116182.1">
    <property type="nucleotide sequence ID" value="XM_020263716.1"/>
</dbReference>
<keyword evidence="20" id="KW-1185">Reference proteome</keyword>
<dbReference type="GO" id="GO:0015031">
    <property type="term" value="P:protein transport"/>
    <property type="evidence" value="ECO:0007669"/>
    <property type="project" value="UniProtKB-KW"/>
</dbReference>
<dbReference type="SUPFAM" id="SSF49899">
    <property type="entry name" value="Concanavalin A-like lectins/glucanases"/>
    <property type="match status" value="1"/>
</dbReference>
<dbReference type="InterPro" id="IPR001870">
    <property type="entry name" value="B30.2/SPRY"/>
</dbReference>
<comment type="subcellular location">
    <subcellularLocation>
        <location evidence="2">Endosome membrane</location>
        <topology evidence="2">Single-pass type II membrane protein</topology>
    </subcellularLocation>
    <subcellularLocation>
        <location evidence="1">Vacuole membrane</location>
        <topology evidence="1">Single-pass type II membrane protein</topology>
    </subcellularLocation>
</comment>
<proteinExistence type="inferred from homology"/>
<protein>
    <recommendedName>
        <fullName evidence="5">Protein SSH4</fullName>
    </recommendedName>
    <alternativeName>
        <fullName evidence="4">Protein ssh4</fullName>
    </alternativeName>
</protein>
<evidence type="ECO:0000256" key="10">
    <source>
        <dbReference type="ARBA" id="ARBA00022927"/>
    </source>
</evidence>
<keyword evidence="10" id="KW-0653">Protein transport</keyword>
<keyword evidence="6" id="KW-0813">Transport</keyword>
<evidence type="ECO:0000313" key="19">
    <source>
        <dbReference type="EMBL" id="OKL56061.1"/>
    </source>
</evidence>